<protein>
    <recommendedName>
        <fullName evidence="4">Alanine racemase</fullName>
        <ecNumber evidence="4">5.1.1.1</ecNumber>
    </recommendedName>
</protein>
<dbReference type="NCBIfam" id="TIGR00492">
    <property type="entry name" value="alr"/>
    <property type="match status" value="1"/>
</dbReference>
<comment type="similarity">
    <text evidence="4">Belongs to the alanine racemase family.</text>
</comment>
<evidence type="ECO:0000256" key="4">
    <source>
        <dbReference type="HAMAP-Rule" id="MF_01201"/>
    </source>
</evidence>
<feature type="active site" description="Proton acceptor; specific for L-alanine" evidence="4">
    <location>
        <position position="262"/>
    </location>
</feature>
<accession>A0A255DXV3</accession>
<dbReference type="FunFam" id="3.20.20.10:FF:000002">
    <property type="entry name" value="Alanine racemase"/>
    <property type="match status" value="1"/>
</dbReference>
<comment type="function">
    <text evidence="4">Catalyzes the interconversion of L-alanine and D-alanine. May also act on other amino acids.</text>
</comment>
<dbReference type="HAMAP" id="MF_01201">
    <property type="entry name" value="Ala_racemase"/>
    <property type="match status" value="1"/>
</dbReference>
<dbReference type="InterPro" id="IPR020622">
    <property type="entry name" value="Ala_racemase_pyridoxalP-BS"/>
</dbReference>
<sequence>MSSTRAEVDLGVLRANVAALAERVRPRSLLVAVKANAYGHGAVEVARALEASGDVDRLGVATMAEAIELRKAGVNLPILRLSVTLPDEVPAAIEHDVEVMIADSELDWLSGAAGLRVHLKVDTGMHRIGVRPQDAADVARKLEESPVELVGIATHLATADDPGADERTGAQLARFQEAVSAVEVAIGRQLDLVHSANSAGLMAHLGRTGPGDGRELVRAGIMAYGYRPGPETPGTVRTRPVLSWYAPLVQVKRIEAGERVGYGATWEASEPTWIGTVAVGYGDGYSRQASNRGHMLVAGHRCPIVGRVCMDQTMIDLTEVVASGLNPSPGDEAVLIGSSGQNRITADDLASWMGTISYEVTCLISHRVPRQYV</sequence>
<feature type="modified residue" description="N6-(pyridoxal phosphate)lysine" evidence="4 5">
    <location>
        <position position="34"/>
    </location>
</feature>
<dbReference type="Pfam" id="PF01168">
    <property type="entry name" value="Ala_racemase_N"/>
    <property type="match status" value="1"/>
</dbReference>
<comment type="pathway">
    <text evidence="4">Amino-acid biosynthesis; D-alanine biosynthesis; D-alanine from L-alanine: step 1/1.</text>
</comment>
<keyword evidence="2 4" id="KW-0663">Pyridoxal phosphate</keyword>
<dbReference type="GO" id="GO:0005829">
    <property type="term" value="C:cytosol"/>
    <property type="evidence" value="ECO:0007669"/>
    <property type="project" value="TreeGrafter"/>
</dbReference>
<gene>
    <name evidence="8" type="primary">alr</name>
    <name evidence="8" type="ORF">CGZ92_13885</name>
</gene>
<evidence type="ECO:0000313" key="9">
    <source>
        <dbReference type="Proteomes" id="UP000216533"/>
    </source>
</evidence>
<dbReference type="GO" id="GO:0030170">
    <property type="term" value="F:pyridoxal phosphate binding"/>
    <property type="evidence" value="ECO:0007669"/>
    <property type="project" value="UniProtKB-UniRule"/>
</dbReference>
<dbReference type="InterPro" id="IPR009006">
    <property type="entry name" value="Ala_racemase/Decarboxylase_C"/>
</dbReference>
<comment type="caution">
    <text evidence="8">The sequence shown here is derived from an EMBL/GenBank/DDBJ whole genome shotgun (WGS) entry which is preliminary data.</text>
</comment>
<dbReference type="PRINTS" id="PR00992">
    <property type="entry name" value="ALARACEMASE"/>
</dbReference>
<evidence type="ECO:0000256" key="1">
    <source>
        <dbReference type="ARBA" id="ARBA00001933"/>
    </source>
</evidence>
<dbReference type="GO" id="GO:0008784">
    <property type="term" value="F:alanine racemase activity"/>
    <property type="evidence" value="ECO:0007669"/>
    <property type="project" value="UniProtKB-UniRule"/>
</dbReference>
<dbReference type="PANTHER" id="PTHR30511:SF0">
    <property type="entry name" value="ALANINE RACEMASE, CATABOLIC-RELATED"/>
    <property type="match status" value="1"/>
</dbReference>
<dbReference type="RefSeq" id="WP_094451958.1">
    <property type="nucleotide sequence ID" value="NZ_NMVI01000029.1"/>
</dbReference>
<dbReference type="PANTHER" id="PTHR30511">
    <property type="entry name" value="ALANINE RACEMASE"/>
    <property type="match status" value="1"/>
</dbReference>
<evidence type="ECO:0000256" key="5">
    <source>
        <dbReference type="PIRSR" id="PIRSR600821-50"/>
    </source>
</evidence>
<dbReference type="SUPFAM" id="SSF50621">
    <property type="entry name" value="Alanine racemase C-terminal domain-like"/>
    <property type="match status" value="1"/>
</dbReference>
<evidence type="ECO:0000259" key="7">
    <source>
        <dbReference type="SMART" id="SM01005"/>
    </source>
</evidence>
<dbReference type="InterPro" id="IPR011079">
    <property type="entry name" value="Ala_racemase_C"/>
</dbReference>
<dbReference type="GO" id="GO:0030632">
    <property type="term" value="P:D-alanine biosynthetic process"/>
    <property type="evidence" value="ECO:0007669"/>
    <property type="project" value="UniProtKB-UniRule"/>
</dbReference>
<comment type="cofactor">
    <cofactor evidence="1 4 5">
        <name>pyridoxal 5'-phosphate</name>
        <dbReference type="ChEBI" id="CHEBI:597326"/>
    </cofactor>
</comment>
<dbReference type="AlphaFoldDB" id="A0A255DXV3"/>
<dbReference type="UniPathway" id="UPA00042">
    <property type="reaction ID" value="UER00497"/>
</dbReference>
<dbReference type="SMART" id="SM01005">
    <property type="entry name" value="Ala_racemase_C"/>
    <property type="match status" value="1"/>
</dbReference>
<dbReference type="EMBL" id="NMVI01000029">
    <property type="protein sequence ID" value="OYN84127.1"/>
    <property type="molecule type" value="Genomic_DNA"/>
</dbReference>
<feature type="domain" description="Alanine racemase C-terminal" evidence="7">
    <location>
        <begin position="241"/>
        <end position="373"/>
    </location>
</feature>
<dbReference type="Proteomes" id="UP000216533">
    <property type="component" value="Unassembled WGS sequence"/>
</dbReference>
<evidence type="ECO:0000256" key="2">
    <source>
        <dbReference type="ARBA" id="ARBA00022898"/>
    </source>
</evidence>
<proteinExistence type="inferred from homology"/>
<evidence type="ECO:0000256" key="6">
    <source>
        <dbReference type="PIRSR" id="PIRSR600821-52"/>
    </source>
</evidence>
<dbReference type="SUPFAM" id="SSF51419">
    <property type="entry name" value="PLP-binding barrel"/>
    <property type="match status" value="1"/>
</dbReference>
<evidence type="ECO:0000256" key="3">
    <source>
        <dbReference type="ARBA" id="ARBA00023235"/>
    </source>
</evidence>
<feature type="binding site" evidence="4 6">
    <location>
        <position position="310"/>
    </location>
    <ligand>
        <name>substrate</name>
    </ligand>
</feature>
<dbReference type="Pfam" id="PF00842">
    <property type="entry name" value="Ala_racemase_C"/>
    <property type="match status" value="1"/>
</dbReference>
<dbReference type="InterPro" id="IPR001608">
    <property type="entry name" value="Ala_racemase_N"/>
</dbReference>
<dbReference type="EC" id="5.1.1.1" evidence="4"/>
<name>A0A255DXV3_9ACTN</name>
<dbReference type="InterPro" id="IPR000821">
    <property type="entry name" value="Ala_racemase"/>
</dbReference>
<organism evidence="8 9">
    <name type="scientific">Parenemella sanctibonifatiensis</name>
    <dbReference type="NCBI Taxonomy" id="2016505"/>
    <lineage>
        <taxon>Bacteria</taxon>
        <taxon>Bacillati</taxon>
        <taxon>Actinomycetota</taxon>
        <taxon>Actinomycetes</taxon>
        <taxon>Propionibacteriales</taxon>
        <taxon>Propionibacteriaceae</taxon>
        <taxon>Parenemella</taxon>
    </lineage>
</organism>
<dbReference type="Gene3D" id="2.40.37.10">
    <property type="entry name" value="Lyase, Ornithine Decarboxylase, Chain A, domain 1"/>
    <property type="match status" value="1"/>
</dbReference>
<dbReference type="InterPro" id="IPR029066">
    <property type="entry name" value="PLP-binding_barrel"/>
</dbReference>
<reference evidence="8 9" key="1">
    <citation type="submission" date="2017-07" db="EMBL/GenBank/DDBJ databases">
        <title>Draft whole genome sequences of clinical Proprionibacteriaceae strains.</title>
        <authorList>
            <person name="Bernier A.-M."/>
            <person name="Bernard K."/>
            <person name="Domingo M.-C."/>
        </authorList>
    </citation>
    <scope>NUCLEOTIDE SEQUENCE [LARGE SCALE GENOMIC DNA]</scope>
    <source>
        <strain evidence="8 9">NML 160184</strain>
    </source>
</reference>
<evidence type="ECO:0000313" key="8">
    <source>
        <dbReference type="EMBL" id="OYN84127.1"/>
    </source>
</evidence>
<feature type="binding site" evidence="4 6">
    <location>
        <position position="127"/>
    </location>
    <ligand>
        <name>substrate</name>
    </ligand>
</feature>
<dbReference type="Gene3D" id="3.20.20.10">
    <property type="entry name" value="Alanine racemase"/>
    <property type="match status" value="1"/>
</dbReference>
<dbReference type="CDD" id="cd00430">
    <property type="entry name" value="PLPDE_III_AR"/>
    <property type="match status" value="1"/>
</dbReference>
<comment type="catalytic activity">
    <reaction evidence="4">
        <text>L-alanine = D-alanine</text>
        <dbReference type="Rhea" id="RHEA:20249"/>
        <dbReference type="ChEBI" id="CHEBI:57416"/>
        <dbReference type="ChEBI" id="CHEBI:57972"/>
        <dbReference type="EC" id="5.1.1.1"/>
    </reaction>
</comment>
<feature type="active site" description="Proton acceptor; specific for D-alanine" evidence="4">
    <location>
        <position position="34"/>
    </location>
</feature>
<keyword evidence="3 4" id="KW-0413">Isomerase</keyword>
<dbReference type="PROSITE" id="PS00395">
    <property type="entry name" value="ALANINE_RACEMASE"/>
    <property type="match status" value="1"/>
</dbReference>